<feature type="coiled-coil region" evidence="1">
    <location>
        <begin position="25"/>
        <end position="72"/>
    </location>
</feature>
<dbReference type="HOGENOM" id="CLU_102267_0_0_1"/>
<proteinExistence type="predicted"/>
<protein>
    <submittedName>
        <fullName evidence="2">Uncharacterized protein</fullName>
    </submittedName>
</protein>
<dbReference type="AlphaFoldDB" id="A0A0D0CCK6"/>
<sequence>MDIATHEEAAQWLRDQWEVDNADQRAQYQAQVQEEQELLEQRRQEAANAERLKEAERKERELELAKEAEKKHTPLYTFQKGKSIASIPSQLHPHAKKLMTVCKYIPLWYFLPEAAAEAKEQNKESVDTNCFQIAMDDSETSGSLLTLVGSHAACASPNAIPDVQLTWAQLGVYPNKFIVMFAGFYTNMDMHQELRELEGELVMAHYHAKMHLAWYNVNDRKEPFDLLVISESILETS</sequence>
<reference evidence="2 3" key="1">
    <citation type="submission" date="2014-04" db="EMBL/GenBank/DDBJ databases">
        <title>Evolutionary Origins and Diversification of the Mycorrhizal Mutualists.</title>
        <authorList>
            <consortium name="DOE Joint Genome Institute"/>
            <consortium name="Mycorrhizal Genomics Consortium"/>
            <person name="Kohler A."/>
            <person name="Kuo A."/>
            <person name="Nagy L.G."/>
            <person name="Floudas D."/>
            <person name="Copeland A."/>
            <person name="Barry K.W."/>
            <person name="Cichocki N."/>
            <person name="Veneault-Fourrey C."/>
            <person name="LaButti K."/>
            <person name="Lindquist E.A."/>
            <person name="Lipzen A."/>
            <person name="Lundell T."/>
            <person name="Morin E."/>
            <person name="Murat C."/>
            <person name="Riley R."/>
            <person name="Ohm R."/>
            <person name="Sun H."/>
            <person name="Tunlid A."/>
            <person name="Henrissat B."/>
            <person name="Grigoriev I.V."/>
            <person name="Hibbett D.S."/>
            <person name="Martin F."/>
        </authorList>
    </citation>
    <scope>NUCLEOTIDE SEQUENCE [LARGE SCALE GENOMIC DNA]</scope>
    <source>
        <strain evidence="2 3">FD-317 M1</strain>
    </source>
</reference>
<name>A0A0D0CCK6_9AGAR</name>
<keyword evidence="1" id="KW-0175">Coiled coil</keyword>
<evidence type="ECO:0000313" key="3">
    <source>
        <dbReference type="Proteomes" id="UP000053593"/>
    </source>
</evidence>
<keyword evidence="3" id="KW-1185">Reference proteome</keyword>
<evidence type="ECO:0000313" key="2">
    <source>
        <dbReference type="EMBL" id="KIK60239.1"/>
    </source>
</evidence>
<dbReference type="Proteomes" id="UP000053593">
    <property type="component" value="Unassembled WGS sequence"/>
</dbReference>
<evidence type="ECO:0000256" key="1">
    <source>
        <dbReference type="SAM" id="Coils"/>
    </source>
</evidence>
<dbReference type="OrthoDB" id="2688210at2759"/>
<gene>
    <name evidence="2" type="ORF">GYMLUDRAFT_59702</name>
</gene>
<organism evidence="2 3">
    <name type="scientific">Collybiopsis luxurians FD-317 M1</name>
    <dbReference type="NCBI Taxonomy" id="944289"/>
    <lineage>
        <taxon>Eukaryota</taxon>
        <taxon>Fungi</taxon>
        <taxon>Dikarya</taxon>
        <taxon>Basidiomycota</taxon>
        <taxon>Agaricomycotina</taxon>
        <taxon>Agaricomycetes</taxon>
        <taxon>Agaricomycetidae</taxon>
        <taxon>Agaricales</taxon>
        <taxon>Marasmiineae</taxon>
        <taxon>Omphalotaceae</taxon>
        <taxon>Collybiopsis</taxon>
        <taxon>Collybiopsis luxurians</taxon>
    </lineage>
</organism>
<accession>A0A0D0CCK6</accession>
<dbReference type="EMBL" id="KN834776">
    <property type="protein sequence ID" value="KIK60239.1"/>
    <property type="molecule type" value="Genomic_DNA"/>
</dbReference>